<proteinExistence type="predicted"/>
<name>A0AAN9ENJ7_CROPI</name>
<accession>A0AAN9ENJ7</accession>
<protein>
    <submittedName>
        <fullName evidence="1">Uncharacterized protein</fullName>
    </submittedName>
</protein>
<sequence>MTCYMGEEGVSVEWDACWLLAALVDKYQYPLKFQPSTSASLSATANPWPYLLVSSNALVLQPSSAPPSSTPPHQHPSISVLHLLYLQLGAATNYHHYSSCNLKSEPQIAITSKEAPSHLVNAIHNAAPTHPLMLSQYTC</sequence>
<evidence type="ECO:0000313" key="1">
    <source>
        <dbReference type="EMBL" id="KAK7258120.1"/>
    </source>
</evidence>
<dbReference type="EMBL" id="JAYWIO010000006">
    <property type="protein sequence ID" value="KAK7258120.1"/>
    <property type="molecule type" value="Genomic_DNA"/>
</dbReference>
<keyword evidence="2" id="KW-1185">Reference proteome</keyword>
<reference evidence="1 2" key="1">
    <citation type="submission" date="2024-01" db="EMBL/GenBank/DDBJ databases">
        <title>The genomes of 5 underutilized Papilionoideae crops provide insights into root nodulation and disease resistanc.</title>
        <authorList>
            <person name="Yuan L."/>
        </authorList>
    </citation>
    <scope>NUCLEOTIDE SEQUENCE [LARGE SCALE GENOMIC DNA]</scope>
    <source>
        <strain evidence="1">ZHUSHIDOU_FW_LH</strain>
        <tissue evidence="1">Leaf</tissue>
    </source>
</reference>
<organism evidence="1 2">
    <name type="scientific">Crotalaria pallida</name>
    <name type="common">Smooth rattlebox</name>
    <name type="synonym">Crotalaria striata</name>
    <dbReference type="NCBI Taxonomy" id="3830"/>
    <lineage>
        <taxon>Eukaryota</taxon>
        <taxon>Viridiplantae</taxon>
        <taxon>Streptophyta</taxon>
        <taxon>Embryophyta</taxon>
        <taxon>Tracheophyta</taxon>
        <taxon>Spermatophyta</taxon>
        <taxon>Magnoliopsida</taxon>
        <taxon>eudicotyledons</taxon>
        <taxon>Gunneridae</taxon>
        <taxon>Pentapetalae</taxon>
        <taxon>rosids</taxon>
        <taxon>fabids</taxon>
        <taxon>Fabales</taxon>
        <taxon>Fabaceae</taxon>
        <taxon>Papilionoideae</taxon>
        <taxon>50 kb inversion clade</taxon>
        <taxon>genistoids sensu lato</taxon>
        <taxon>core genistoids</taxon>
        <taxon>Crotalarieae</taxon>
        <taxon>Crotalaria</taxon>
    </lineage>
</organism>
<dbReference type="AlphaFoldDB" id="A0AAN9ENJ7"/>
<comment type="caution">
    <text evidence="1">The sequence shown here is derived from an EMBL/GenBank/DDBJ whole genome shotgun (WGS) entry which is preliminary data.</text>
</comment>
<dbReference type="Proteomes" id="UP001372338">
    <property type="component" value="Unassembled WGS sequence"/>
</dbReference>
<evidence type="ECO:0000313" key="2">
    <source>
        <dbReference type="Proteomes" id="UP001372338"/>
    </source>
</evidence>
<gene>
    <name evidence="1" type="ORF">RIF29_32584</name>
</gene>